<dbReference type="Pfam" id="PF04194">
    <property type="entry name" value="PDCD2_C"/>
    <property type="match status" value="1"/>
</dbReference>
<name>A0ABD6EWE1_9BILA</name>
<comment type="caution">
    <text evidence="2">The sequence shown here is derived from an EMBL/GenBank/DDBJ whole genome shotgun (WGS) entry which is preliminary data.</text>
</comment>
<dbReference type="InterPro" id="IPR007320">
    <property type="entry name" value="PDCD2_C"/>
</dbReference>
<dbReference type="EMBL" id="JBGFUD010013253">
    <property type="protein sequence ID" value="MFH4983671.1"/>
    <property type="molecule type" value="Genomic_DNA"/>
</dbReference>
<dbReference type="PANTHER" id="PTHR12298:SF4">
    <property type="entry name" value="PROGRAMMED CELL DEATH PROTEIN 2"/>
    <property type="match status" value="1"/>
</dbReference>
<reference evidence="2 3" key="1">
    <citation type="submission" date="2024-08" db="EMBL/GenBank/DDBJ databases">
        <title>Gnathostoma spinigerum genome.</title>
        <authorList>
            <person name="Gonzalez-Bertolin B."/>
            <person name="Monzon S."/>
            <person name="Zaballos A."/>
            <person name="Jimenez P."/>
            <person name="Dekumyoy P."/>
            <person name="Varona S."/>
            <person name="Cuesta I."/>
            <person name="Sumanam S."/>
            <person name="Adisakwattana P."/>
            <person name="Gasser R.B."/>
            <person name="Hernandez-Gonzalez A."/>
            <person name="Young N.D."/>
            <person name="Perteguer M.J."/>
        </authorList>
    </citation>
    <scope>NUCLEOTIDE SEQUENCE [LARGE SCALE GENOMIC DNA]</scope>
    <source>
        <strain evidence="2">AL3</strain>
        <tissue evidence="2">Liver</tissue>
    </source>
</reference>
<dbReference type="PANTHER" id="PTHR12298">
    <property type="entry name" value="PCDC2 PROGRAMMED CELL DEATH PROTEIN 2 -RELATED"/>
    <property type="match status" value="1"/>
</dbReference>
<accession>A0ABD6EWE1</accession>
<organism evidence="2 3">
    <name type="scientific">Gnathostoma spinigerum</name>
    <dbReference type="NCBI Taxonomy" id="75299"/>
    <lineage>
        <taxon>Eukaryota</taxon>
        <taxon>Metazoa</taxon>
        <taxon>Ecdysozoa</taxon>
        <taxon>Nematoda</taxon>
        <taxon>Chromadorea</taxon>
        <taxon>Rhabditida</taxon>
        <taxon>Spirurina</taxon>
        <taxon>Gnathostomatomorpha</taxon>
        <taxon>Gnathostomatoidea</taxon>
        <taxon>Gnathostomatidae</taxon>
        <taxon>Gnathostoma</taxon>
    </lineage>
</organism>
<evidence type="ECO:0000259" key="1">
    <source>
        <dbReference type="Pfam" id="PF04194"/>
    </source>
</evidence>
<protein>
    <recommendedName>
        <fullName evidence="1">Programmed cell death protein 2 C-terminal domain-containing protein</fullName>
    </recommendedName>
</protein>
<keyword evidence="3" id="KW-1185">Reference proteome</keyword>
<proteinExistence type="predicted"/>
<feature type="domain" description="Programmed cell death protein 2 C-terminal" evidence="1">
    <location>
        <begin position="1"/>
        <end position="57"/>
    </location>
</feature>
<sequence length="59" mass="6761">GSSRQYEMQLMPHLVALIGVDTIGKSIDWATVILYTCSNNCQIKNNGYAEEYVFKQDFR</sequence>
<evidence type="ECO:0000313" key="3">
    <source>
        <dbReference type="Proteomes" id="UP001608902"/>
    </source>
</evidence>
<evidence type="ECO:0000313" key="2">
    <source>
        <dbReference type="EMBL" id="MFH4983671.1"/>
    </source>
</evidence>
<gene>
    <name evidence="2" type="ORF">AB6A40_010380</name>
</gene>
<dbReference type="Proteomes" id="UP001608902">
    <property type="component" value="Unassembled WGS sequence"/>
</dbReference>
<dbReference type="AlphaFoldDB" id="A0ABD6EWE1"/>
<feature type="non-terminal residue" evidence="2">
    <location>
        <position position="1"/>
    </location>
</feature>